<protein>
    <submittedName>
        <fullName evidence="8">Unannotated protein</fullName>
    </submittedName>
</protein>
<dbReference type="AlphaFoldDB" id="A0A6J7U1Z3"/>
<dbReference type="EMBL" id="CAFBOQ010000003">
    <property type="protein sequence ID" value="CAB4977865.1"/>
    <property type="molecule type" value="Genomic_DNA"/>
</dbReference>
<dbReference type="SUPFAM" id="SSF52540">
    <property type="entry name" value="P-loop containing nucleoside triphosphate hydrolases"/>
    <property type="match status" value="1"/>
</dbReference>
<dbReference type="EMBL" id="CAEZZN010000003">
    <property type="protein sequence ID" value="CAB4760457.1"/>
    <property type="molecule type" value="Genomic_DNA"/>
</dbReference>
<evidence type="ECO:0000313" key="8">
    <source>
        <dbReference type="EMBL" id="CAB5058777.1"/>
    </source>
</evidence>
<dbReference type="Pfam" id="PF13469">
    <property type="entry name" value="Sulfotransfer_3"/>
    <property type="match status" value="1"/>
</dbReference>
<evidence type="ECO:0000313" key="3">
    <source>
        <dbReference type="EMBL" id="CAB4760457.1"/>
    </source>
</evidence>
<evidence type="ECO:0000313" key="5">
    <source>
        <dbReference type="EMBL" id="CAB4853802.1"/>
    </source>
</evidence>
<evidence type="ECO:0000313" key="2">
    <source>
        <dbReference type="EMBL" id="CAB4694658.1"/>
    </source>
</evidence>
<evidence type="ECO:0000313" key="6">
    <source>
        <dbReference type="EMBL" id="CAB4977865.1"/>
    </source>
</evidence>
<reference evidence="8" key="1">
    <citation type="submission" date="2020-05" db="EMBL/GenBank/DDBJ databases">
        <authorList>
            <person name="Chiriac C."/>
            <person name="Salcher M."/>
            <person name="Ghai R."/>
            <person name="Kavagutti S V."/>
        </authorList>
    </citation>
    <scope>NUCLEOTIDE SEQUENCE</scope>
</reference>
<dbReference type="GO" id="GO:0008476">
    <property type="term" value="F:protein-tyrosine sulfotransferase activity"/>
    <property type="evidence" value="ECO:0007669"/>
    <property type="project" value="InterPro"/>
</dbReference>
<dbReference type="PANTHER" id="PTHR12788:SF10">
    <property type="entry name" value="PROTEIN-TYROSINE SULFOTRANSFERASE"/>
    <property type="match status" value="1"/>
</dbReference>
<sequence>MAHSPRTHKPTPLFIGGTGRSGTTILGDLLNEHSQIRTSNPTEIKFLANRGGLLDVIYGSPSSRLSDLEGISILHYRTYRNRKKRTTQLREERLQEFKEKIWQKWWEIDGKPPHGPGLHAGISKDVLEKILTRFEKLLTRNPTRAGSRFMDEFISSQFDSTTNEKYWTETTPMNISYARHLLALNPHARFIVMRRDPRDVIASLLTKDWGPSTPVEGVEWIENRLRAGHLGQSYIPKGQLLTIDLEDLVSNTPEQSYKRILDFLEIEDEPLMRAFHQEKMNGDLASTGRWKTQINSPEFVEAIEGMLKRLKADSIEYGYVLD</sequence>
<accession>A0A6J7U1Z3</accession>
<dbReference type="EMBL" id="CAEZYA010000002">
    <property type="protein sequence ID" value="CAB4694658.1"/>
    <property type="molecule type" value="Genomic_DNA"/>
</dbReference>
<dbReference type="InterPro" id="IPR027417">
    <property type="entry name" value="P-loop_NTPase"/>
</dbReference>
<evidence type="ECO:0000256" key="1">
    <source>
        <dbReference type="ARBA" id="ARBA00022679"/>
    </source>
</evidence>
<keyword evidence="1" id="KW-0808">Transferase</keyword>
<dbReference type="PANTHER" id="PTHR12788">
    <property type="entry name" value="PROTEIN-TYROSINE SULFOTRANSFERASE 2"/>
    <property type="match status" value="1"/>
</dbReference>
<dbReference type="EMBL" id="CAFBQD010000002">
    <property type="protein sequence ID" value="CAB5044814.1"/>
    <property type="molecule type" value="Genomic_DNA"/>
</dbReference>
<organism evidence="8">
    <name type="scientific">freshwater metagenome</name>
    <dbReference type="NCBI Taxonomy" id="449393"/>
    <lineage>
        <taxon>unclassified sequences</taxon>
        <taxon>metagenomes</taxon>
        <taxon>ecological metagenomes</taxon>
    </lineage>
</organism>
<proteinExistence type="predicted"/>
<dbReference type="EMBL" id="CAFBLC010000001">
    <property type="protein sequence ID" value="CAB4853802.1"/>
    <property type="molecule type" value="Genomic_DNA"/>
</dbReference>
<dbReference type="Gene3D" id="3.40.50.300">
    <property type="entry name" value="P-loop containing nucleotide triphosphate hydrolases"/>
    <property type="match status" value="1"/>
</dbReference>
<dbReference type="EMBL" id="CAFBQM010000033">
    <property type="protein sequence ID" value="CAB5058777.1"/>
    <property type="molecule type" value="Genomic_DNA"/>
</dbReference>
<gene>
    <name evidence="2" type="ORF">UFOPK2627_00108</name>
    <name evidence="3" type="ORF">UFOPK2879_00199</name>
    <name evidence="4" type="ORF">UFOPK3078_00530</name>
    <name evidence="5" type="ORF">UFOPK3288_00009</name>
    <name evidence="6" type="ORF">UFOPK3990_00208</name>
    <name evidence="7" type="ORF">UFOPK4245_00164</name>
    <name evidence="8" type="ORF">UFOPK4337_00830</name>
</gene>
<evidence type="ECO:0000313" key="4">
    <source>
        <dbReference type="EMBL" id="CAB4803763.1"/>
    </source>
</evidence>
<dbReference type="InterPro" id="IPR026634">
    <property type="entry name" value="TPST-like"/>
</dbReference>
<dbReference type="EMBL" id="CAFAAU010000011">
    <property type="protein sequence ID" value="CAB4803763.1"/>
    <property type="molecule type" value="Genomic_DNA"/>
</dbReference>
<dbReference type="GO" id="GO:0005794">
    <property type="term" value="C:Golgi apparatus"/>
    <property type="evidence" value="ECO:0007669"/>
    <property type="project" value="TreeGrafter"/>
</dbReference>
<evidence type="ECO:0000313" key="7">
    <source>
        <dbReference type="EMBL" id="CAB5044814.1"/>
    </source>
</evidence>
<name>A0A6J7U1Z3_9ZZZZ</name>